<name>A0AA88LAN1_ARTSF</name>
<reference evidence="1" key="1">
    <citation type="submission" date="2023-07" db="EMBL/GenBank/DDBJ databases">
        <title>Chromosome-level genome assembly of Artemia franciscana.</title>
        <authorList>
            <person name="Jo E."/>
        </authorList>
    </citation>
    <scope>NUCLEOTIDE SEQUENCE</scope>
    <source>
        <tissue evidence="1">Whole body</tissue>
    </source>
</reference>
<organism evidence="1 2">
    <name type="scientific">Artemia franciscana</name>
    <name type="common">Brine shrimp</name>
    <name type="synonym">Artemia sanfranciscana</name>
    <dbReference type="NCBI Taxonomy" id="6661"/>
    <lineage>
        <taxon>Eukaryota</taxon>
        <taxon>Metazoa</taxon>
        <taxon>Ecdysozoa</taxon>
        <taxon>Arthropoda</taxon>
        <taxon>Crustacea</taxon>
        <taxon>Branchiopoda</taxon>
        <taxon>Anostraca</taxon>
        <taxon>Artemiidae</taxon>
        <taxon>Artemia</taxon>
    </lineage>
</organism>
<protein>
    <submittedName>
        <fullName evidence="1">Uncharacterized protein</fullName>
    </submittedName>
</protein>
<evidence type="ECO:0000313" key="1">
    <source>
        <dbReference type="EMBL" id="KAK2723417.1"/>
    </source>
</evidence>
<dbReference type="AlphaFoldDB" id="A0AA88LAN1"/>
<keyword evidence="2" id="KW-1185">Reference proteome</keyword>
<comment type="caution">
    <text evidence="1">The sequence shown here is derived from an EMBL/GenBank/DDBJ whole genome shotgun (WGS) entry which is preliminary data.</text>
</comment>
<dbReference type="EMBL" id="JAVRJZ010000004">
    <property type="protein sequence ID" value="KAK2723417.1"/>
    <property type="molecule type" value="Genomic_DNA"/>
</dbReference>
<dbReference type="Proteomes" id="UP001187531">
    <property type="component" value="Unassembled WGS sequence"/>
</dbReference>
<gene>
    <name evidence="1" type="ORF">QYM36_001926</name>
</gene>
<evidence type="ECO:0000313" key="2">
    <source>
        <dbReference type="Proteomes" id="UP001187531"/>
    </source>
</evidence>
<proteinExistence type="predicted"/>
<accession>A0AA88LAN1</accession>
<sequence length="320" mass="36890">MYFFLALTGLSPMEADTASRNINLCQQLKMVKIRLKTKTIKSEDFKTFEDQLYNFKFLKASRETVEDLCSVYELVLQNVESSEMFYSLYVILEGYFIKNMNNLKKYPGLVNLISNDCASFSFKFDLRLPFILLLSSVCTDHGADCQFFQVLTVKKKNSVYKMLLDEYIQAIQFIIDENYGECRCYEEAIQQLYFSIEDNYSNYRSSLAQSIHFVSPNVLSSVNLSLHCDDPSKVENLTLVWAKRIESIVPVFRKILLNGPLNEGVKTWTVLGLHSVKNFLALLNKSSGEIDAYLEFLSSKEQNRNITALEEKILKLIAKE</sequence>